<name>A3VH00_9RHOB</name>
<dbReference type="AlphaFoldDB" id="A3VH00"/>
<dbReference type="EMBL" id="AAMT01000008">
    <property type="protein sequence ID" value="EAQ12555.1"/>
    <property type="molecule type" value="Genomic_DNA"/>
</dbReference>
<accession>A3VH00</accession>
<gene>
    <name evidence="1" type="ORF">RB2654_14755</name>
</gene>
<proteinExistence type="predicted"/>
<evidence type="ECO:0000313" key="2">
    <source>
        <dbReference type="Proteomes" id="UP000002931"/>
    </source>
</evidence>
<reference evidence="1 2" key="1">
    <citation type="journal article" date="2010" name="J. Bacteriol.">
        <title>Genome sequences of Pelagibaca bermudensis HTCC2601T and Maritimibacter alkaliphilus HTCC2654T, the type strains of two marine Roseobacter genera.</title>
        <authorList>
            <person name="Thrash J.C."/>
            <person name="Cho J.C."/>
            <person name="Ferriera S."/>
            <person name="Johnson J."/>
            <person name="Vergin K.L."/>
            <person name="Giovannoni S.J."/>
        </authorList>
    </citation>
    <scope>NUCLEOTIDE SEQUENCE [LARGE SCALE GENOMIC DNA]</scope>
    <source>
        <strain evidence="1 2">HTCC2654</strain>
    </source>
</reference>
<sequence length="56" mass="6314">MPHMQCRSRKKRRFLARCCVPKTLSQARCDPSVEISKADITFATISSAVRPATSYI</sequence>
<organism evidence="1 2">
    <name type="scientific">Maritimibacter alkaliphilus HTCC2654</name>
    <dbReference type="NCBI Taxonomy" id="314271"/>
    <lineage>
        <taxon>Bacteria</taxon>
        <taxon>Pseudomonadati</taxon>
        <taxon>Pseudomonadota</taxon>
        <taxon>Alphaproteobacteria</taxon>
        <taxon>Rhodobacterales</taxon>
        <taxon>Roseobacteraceae</taxon>
        <taxon>Maritimibacter</taxon>
    </lineage>
</organism>
<dbReference type="Proteomes" id="UP000002931">
    <property type="component" value="Unassembled WGS sequence"/>
</dbReference>
<dbReference type="HOGENOM" id="CLU_3008984_0_0_5"/>
<evidence type="ECO:0000313" key="1">
    <source>
        <dbReference type="EMBL" id="EAQ12555.1"/>
    </source>
</evidence>
<keyword evidence="2" id="KW-1185">Reference proteome</keyword>
<protein>
    <submittedName>
        <fullName evidence="1">Uncharacterized protein</fullName>
    </submittedName>
</protein>
<comment type="caution">
    <text evidence="1">The sequence shown here is derived from an EMBL/GenBank/DDBJ whole genome shotgun (WGS) entry which is preliminary data.</text>
</comment>